<dbReference type="RefSeq" id="WP_009503629.1">
    <property type="nucleotide sequence ID" value="NZ_LIGK01000012.1"/>
</dbReference>
<dbReference type="PANTHER" id="PTHR30462:SF0">
    <property type="entry name" value="INTERMEMBRANE TRANSPORT PROTEIN YEBT"/>
    <property type="match status" value="1"/>
</dbReference>
<feature type="domain" description="Mce/MlaD" evidence="8">
    <location>
        <begin position="169"/>
        <end position="229"/>
    </location>
</feature>
<keyword evidence="5 7" id="KW-1133">Transmembrane helix</keyword>
<evidence type="ECO:0000256" key="6">
    <source>
        <dbReference type="ARBA" id="ARBA00023136"/>
    </source>
</evidence>
<feature type="transmembrane region" description="Helical" evidence="7">
    <location>
        <begin position="21"/>
        <end position="41"/>
    </location>
</feature>
<comment type="caution">
    <text evidence="9">The sequence shown here is derived from an EMBL/GenBank/DDBJ whole genome shotgun (WGS) entry which is preliminary data.</text>
</comment>
<organism evidence="9 10">
    <name type="scientific">Salipiger aestuarii</name>
    <dbReference type="NCBI Taxonomy" id="568098"/>
    <lineage>
        <taxon>Bacteria</taxon>
        <taxon>Pseudomonadati</taxon>
        <taxon>Pseudomonadota</taxon>
        <taxon>Alphaproteobacteria</taxon>
        <taxon>Rhodobacterales</taxon>
        <taxon>Roseobacteraceae</taxon>
        <taxon>Salipiger</taxon>
    </lineage>
</organism>
<keyword evidence="2" id="KW-1003">Cell membrane</keyword>
<evidence type="ECO:0000256" key="3">
    <source>
        <dbReference type="ARBA" id="ARBA00022519"/>
    </source>
</evidence>
<evidence type="ECO:0000313" key="9">
    <source>
        <dbReference type="EMBL" id="RAK16809.1"/>
    </source>
</evidence>
<keyword evidence="4 7" id="KW-0812">Transmembrane</keyword>
<feature type="domain" description="Mce/MlaD" evidence="8">
    <location>
        <begin position="299"/>
        <end position="400"/>
    </location>
</feature>
<evidence type="ECO:0000256" key="2">
    <source>
        <dbReference type="ARBA" id="ARBA00022475"/>
    </source>
</evidence>
<dbReference type="PANTHER" id="PTHR30462">
    <property type="entry name" value="INTERMEMBRANE TRANSPORT PROTEIN PQIB-RELATED"/>
    <property type="match status" value="1"/>
</dbReference>
<evidence type="ECO:0000313" key="10">
    <source>
        <dbReference type="Proteomes" id="UP000249165"/>
    </source>
</evidence>
<gene>
    <name evidence="9" type="ORF">ATI53_101826</name>
</gene>
<protein>
    <submittedName>
        <fullName evidence="9">Paraquat-inducible protein B</fullName>
    </submittedName>
</protein>
<keyword evidence="10" id="KW-1185">Reference proteome</keyword>
<keyword evidence="6 7" id="KW-0472">Membrane</keyword>
<reference evidence="9 10" key="1">
    <citation type="submission" date="2018-06" db="EMBL/GenBank/DDBJ databases">
        <title>Genomic Encyclopedia of Archaeal and Bacterial Type Strains, Phase II (KMG-II): from individual species to whole genera.</title>
        <authorList>
            <person name="Goeker M."/>
        </authorList>
    </citation>
    <scope>NUCLEOTIDE SEQUENCE [LARGE SCALE GENOMIC DNA]</scope>
    <source>
        <strain evidence="9 10">DSM 22011</strain>
    </source>
</reference>
<evidence type="ECO:0000256" key="1">
    <source>
        <dbReference type="ARBA" id="ARBA00004533"/>
    </source>
</evidence>
<dbReference type="AlphaFoldDB" id="A0A327YE80"/>
<dbReference type="Proteomes" id="UP000249165">
    <property type="component" value="Unassembled WGS sequence"/>
</dbReference>
<dbReference type="GO" id="GO:0005886">
    <property type="term" value="C:plasma membrane"/>
    <property type="evidence" value="ECO:0007669"/>
    <property type="project" value="UniProtKB-SubCell"/>
</dbReference>
<evidence type="ECO:0000256" key="4">
    <source>
        <dbReference type="ARBA" id="ARBA00022692"/>
    </source>
</evidence>
<comment type="subcellular location">
    <subcellularLocation>
        <location evidence="1">Cell inner membrane</location>
    </subcellularLocation>
</comment>
<evidence type="ECO:0000256" key="7">
    <source>
        <dbReference type="SAM" id="Phobius"/>
    </source>
</evidence>
<evidence type="ECO:0000256" key="5">
    <source>
        <dbReference type="ARBA" id="ARBA00022989"/>
    </source>
</evidence>
<dbReference type="InterPro" id="IPR003399">
    <property type="entry name" value="Mce/MlaD"/>
</dbReference>
<dbReference type="EMBL" id="QLMG01000018">
    <property type="protein sequence ID" value="RAK16809.1"/>
    <property type="molecule type" value="Genomic_DNA"/>
</dbReference>
<evidence type="ECO:0000259" key="8">
    <source>
        <dbReference type="Pfam" id="PF02470"/>
    </source>
</evidence>
<feature type="domain" description="Mce/MlaD" evidence="8">
    <location>
        <begin position="48"/>
        <end position="135"/>
    </location>
</feature>
<name>A0A327YE80_9RHOB</name>
<accession>A0A327YE80</accession>
<dbReference type="InterPro" id="IPR051800">
    <property type="entry name" value="PqiA-PqiB_transport"/>
</dbReference>
<dbReference type="OrthoDB" id="9806984at2"/>
<proteinExistence type="predicted"/>
<dbReference type="Pfam" id="PF02470">
    <property type="entry name" value="MlaD"/>
    <property type="match status" value="3"/>
</dbReference>
<keyword evidence="3" id="KW-0997">Cell inner membrane</keyword>
<sequence length="704" mass="74545">MAEPQPAQMKVEGPKRSFWRNLSLAWLVPIGALAVTLGVAWQSYNERGTLIEIRFENAAGVVPEETTIRYRDVTVGMVEKIEFSSDLSSVVVTASIDDLVAEGLTRDAQFWVVRPEVSASGISGLSTVLSGVYIEAGFVPQTDTGTSAAESTTFEGLDTPPLVKPGMKGTRIVLRAATGTQLSAGAPIFHQGIEVGRIETPRLIDSGNGVIADAFIDAPYDKRLTTATRFWDTSGFNVSFGAAGFNFSVESLSTLIRGGVAFGTVFSGGEPVPSRYVFDLFDDSEAARDSVYSDLTDNAVTLTIAFDQSVSGLTVGSPVTFSGLKIGQVQALGAFIDDVDGEQEVKLRASVSIDPRAFGLDPDTPQEDTLGFLGDKVRDGLRARLASEGLFSTGLMIELIELPIGQPTASFDPDDPQIPSVESNIDDLTTTAQGVLTRIDNLPIEEMIEQITATLGSIERLVGNEEMQQVPGSVNGLLTDARGLIGSEGFQTLPDELSATVGELRTIAEDLRTADLVGTLTRALDSAANAADTVNAMAGDLEGAASEIPGLVAEARALVKKANTLPLEAFVNRASDLLDSADRLIDSEDARALPGALTRAFDEAQRALAELRQGGVVENANATLASARDAAAAIEEAAQTLPALSRRIGSLVGQAETTIGGYADNSEFNRETVSALREVREAAEALTKLARQIERNPNSLLFGR</sequence>